<evidence type="ECO:0000256" key="13">
    <source>
        <dbReference type="ARBA" id="ARBA00023295"/>
    </source>
</evidence>
<evidence type="ECO:0000256" key="1">
    <source>
        <dbReference type="ARBA" id="ARBA00000843"/>
    </source>
</evidence>
<keyword evidence="13" id="KW-0326">Glycosidase</keyword>
<dbReference type="SMART" id="SM00525">
    <property type="entry name" value="FES"/>
    <property type="match status" value="1"/>
</dbReference>
<dbReference type="EC" id="3.2.2.31" evidence="4"/>
<reference evidence="16 17" key="1">
    <citation type="journal article" date="2019" name="Emerg. Microbes Infect.">
        <title>Comprehensive subspecies identification of 175 nontuberculous mycobacteria species based on 7547 genomic profiles.</title>
        <authorList>
            <person name="Matsumoto Y."/>
            <person name="Kinjo T."/>
            <person name="Motooka D."/>
            <person name="Nabeya D."/>
            <person name="Jung N."/>
            <person name="Uechi K."/>
            <person name="Horii T."/>
            <person name="Iida T."/>
            <person name="Fujita J."/>
            <person name="Nakamura S."/>
        </authorList>
    </citation>
    <scope>NUCLEOTIDE SEQUENCE [LARGE SCALE GENOMIC DNA]</scope>
    <source>
        <strain evidence="16 17">JCM 13392</strain>
    </source>
</reference>
<feature type="region of interest" description="Disordered" evidence="14">
    <location>
        <begin position="304"/>
        <end position="362"/>
    </location>
</feature>
<feature type="compositionally biased region" description="Low complexity" evidence="14">
    <location>
        <begin position="304"/>
        <end position="321"/>
    </location>
</feature>
<dbReference type="Proteomes" id="UP000465241">
    <property type="component" value="Unassembled WGS sequence"/>
</dbReference>
<evidence type="ECO:0000313" key="17">
    <source>
        <dbReference type="Proteomes" id="UP000465241"/>
    </source>
</evidence>
<dbReference type="Gene3D" id="1.10.1670.10">
    <property type="entry name" value="Helix-hairpin-Helix base-excision DNA repair enzymes (C-terminal)"/>
    <property type="match status" value="1"/>
</dbReference>
<dbReference type="InterPro" id="IPR003265">
    <property type="entry name" value="HhH-GPD_domain"/>
</dbReference>
<keyword evidence="9" id="KW-0378">Hydrolase</keyword>
<dbReference type="GO" id="GO:0046872">
    <property type="term" value="F:metal ion binding"/>
    <property type="evidence" value="ECO:0007669"/>
    <property type="project" value="UniProtKB-KW"/>
</dbReference>
<organism evidence="16 17">
    <name type="scientific">Mycolicibacterium murale</name>
    <dbReference type="NCBI Taxonomy" id="182220"/>
    <lineage>
        <taxon>Bacteria</taxon>
        <taxon>Bacillati</taxon>
        <taxon>Actinomycetota</taxon>
        <taxon>Actinomycetes</taxon>
        <taxon>Mycobacteriales</taxon>
        <taxon>Mycobacteriaceae</taxon>
        <taxon>Mycolicibacterium</taxon>
    </lineage>
</organism>
<keyword evidence="6" id="KW-0004">4Fe-4S</keyword>
<dbReference type="Pfam" id="PF10576">
    <property type="entry name" value="EndIII_4Fe-2S"/>
    <property type="match status" value="1"/>
</dbReference>
<dbReference type="GO" id="GO:0051539">
    <property type="term" value="F:4 iron, 4 sulfur cluster binding"/>
    <property type="evidence" value="ECO:0007669"/>
    <property type="project" value="UniProtKB-KW"/>
</dbReference>
<dbReference type="EMBL" id="BLKT01000003">
    <property type="protein sequence ID" value="GFG62370.1"/>
    <property type="molecule type" value="Genomic_DNA"/>
</dbReference>
<dbReference type="Gene3D" id="1.10.340.30">
    <property type="entry name" value="Hypothetical protein, domain 2"/>
    <property type="match status" value="1"/>
</dbReference>
<dbReference type="Pfam" id="PF00730">
    <property type="entry name" value="HhH-GPD"/>
    <property type="match status" value="1"/>
</dbReference>
<proteinExistence type="inferred from homology"/>
<evidence type="ECO:0000256" key="3">
    <source>
        <dbReference type="ARBA" id="ARBA00008343"/>
    </source>
</evidence>
<dbReference type="SUPFAM" id="SSF48150">
    <property type="entry name" value="DNA-glycosylase"/>
    <property type="match status" value="1"/>
</dbReference>
<dbReference type="InterPro" id="IPR003651">
    <property type="entry name" value="Endonuclease3_FeS-loop_motif"/>
</dbReference>
<dbReference type="InterPro" id="IPR000445">
    <property type="entry name" value="HhH_motif"/>
</dbReference>
<keyword evidence="7" id="KW-0479">Metal-binding</keyword>
<protein>
    <recommendedName>
        <fullName evidence="5">Adenine DNA glycosylase</fullName>
        <ecNumber evidence="4">3.2.2.31</ecNumber>
    </recommendedName>
</protein>
<comment type="similarity">
    <text evidence="3">Belongs to the Nth/MutY family.</text>
</comment>
<evidence type="ECO:0000256" key="11">
    <source>
        <dbReference type="ARBA" id="ARBA00023014"/>
    </source>
</evidence>
<evidence type="ECO:0000256" key="6">
    <source>
        <dbReference type="ARBA" id="ARBA00022485"/>
    </source>
</evidence>
<feature type="domain" description="HhH-GPD" evidence="15">
    <location>
        <begin position="53"/>
        <end position="204"/>
    </location>
</feature>
<dbReference type="GO" id="GO:0006298">
    <property type="term" value="P:mismatch repair"/>
    <property type="evidence" value="ECO:0007669"/>
    <property type="project" value="TreeGrafter"/>
</dbReference>
<evidence type="ECO:0000256" key="14">
    <source>
        <dbReference type="SAM" id="MobiDB-lite"/>
    </source>
</evidence>
<name>A0A7I9WYB8_9MYCO</name>
<dbReference type="SMART" id="SM00478">
    <property type="entry name" value="ENDO3c"/>
    <property type="match status" value="1"/>
</dbReference>
<evidence type="ECO:0000256" key="7">
    <source>
        <dbReference type="ARBA" id="ARBA00022723"/>
    </source>
</evidence>
<dbReference type="Pfam" id="PF00633">
    <property type="entry name" value="HHH"/>
    <property type="match status" value="1"/>
</dbReference>
<evidence type="ECO:0000259" key="15">
    <source>
        <dbReference type="SMART" id="SM00478"/>
    </source>
</evidence>
<evidence type="ECO:0000256" key="9">
    <source>
        <dbReference type="ARBA" id="ARBA00022801"/>
    </source>
</evidence>
<evidence type="ECO:0000313" key="16">
    <source>
        <dbReference type="EMBL" id="GFG62370.1"/>
    </source>
</evidence>
<gene>
    <name evidence="16" type="primary">mutY</name>
    <name evidence="16" type="ORF">MMUR_65060</name>
</gene>
<dbReference type="GO" id="GO:0000701">
    <property type="term" value="F:purine-specific mismatch base pair DNA N-glycosylase activity"/>
    <property type="evidence" value="ECO:0007669"/>
    <property type="project" value="UniProtKB-EC"/>
</dbReference>
<dbReference type="GO" id="GO:0035485">
    <property type="term" value="F:adenine/guanine mispair binding"/>
    <property type="evidence" value="ECO:0007669"/>
    <property type="project" value="TreeGrafter"/>
</dbReference>
<dbReference type="GO" id="GO:0006284">
    <property type="term" value="P:base-excision repair"/>
    <property type="evidence" value="ECO:0007669"/>
    <property type="project" value="InterPro"/>
</dbReference>
<keyword evidence="11" id="KW-0411">Iron-sulfur</keyword>
<dbReference type="GO" id="GO:0032357">
    <property type="term" value="F:oxidized purine DNA binding"/>
    <property type="evidence" value="ECO:0007669"/>
    <property type="project" value="TreeGrafter"/>
</dbReference>
<evidence type="ECO:0000256" key="4">
    <source>
        <dbReference type="ARBA" id="ARBA00012045"/>
    </source>
</evidence>
<sequence length="362" mass="38916">MFGMGHIVHGTCERAAVSIDPREVVGWFDRVRRDLPWRRPEVSAWQILVSEFMLQQTPVARVEPIWRDWIARWPTPSATAAAGAADVLRAWGKLGYPRRAKRLHECATVIAAEHGDVVPEDVEVLLTLPGVGSYTARAIACFAYQQPVPVVDTNVRRVVARAVHGLADAGNPSAKRDEADVAALLPDDDTAPRFSAGLMELGALVCTARNPKCGVCPLSHCAWRTAGFPPSTAPVKKVQKYAGTDRQVRGRLMDVLRASDAPVTRAQLDVAWLTDTAQRDRALDSLLVDGLVEQTEDGRFALAGEGANAGAGAPSRGARGRMQPLRSRADNSEGADAGAGAPSRGARGRMQPLRSRADNSEG</sequence>
<feature type="compositionally biased region" description="Low complexity" evidence="14">
    <location>
        <begin position="334"/>
        <end position="349"/>
    </location>
</feature>
<dbReference type="InterPro" id="IPR044298">
    <property type="entry name" value="MIG/MutY"/>
</dbReference>
<comment type="cofactor">
    <cofactor evidence="2">
        <name>[4Fe-4S] cluster</name>
        <dbReference type="ChEBI" id="CHEBI:49883"/>
    </cofactor>
</comment>
<comment type="caution">
    <text evidence="16">The sequence shown here is derived from an EMBL/GenBank/DDBJ whole genome shotgun (WGS) entry which is preliminary data.</text>
</comment>
<dbReference type="GO" id="GO:0034039">
    <property type="term" value="F:8-oxo-7,8-dihydroguanine DNA N-glycosylase activity"/>
    <property type="evidence" value="ECO:0007669"/>
    <property type="project" value="TreeGrafter"/>
</dbReference>
<evidence type="ECO:0000256" key="10">
    <source>
        <dbReference type="ARBA" id="ARBA00023004"/>
    </source>
</evidence>
<keyword evidence="17" id="KW-1185">Reference proteome</keyword>
<dbReference type="CDD" id="cd00056">
    <property type="entry name" value="ENDO3c"/>
    <property type="match status" value="1"/>
</dbReference>
<evidence type="ECO:0000256" key="2">
    <source>
        <dbReference type="ARBA" id="ARBA00001966"/>
    </source>
</evidence>
<keyword evidence="12" id="KW-0234">DNA repair</keyword>
<evidence type="ECO:0000256" key="12">
    <source>
        <dbReference type="ARBA" id="ARBA00023204"/>
    </source>
</evidence>
<keyword evidence="8" id="KW-0227">DNA damage</keyword>
<accession>A0A7I9WYB8</accession>
<dbReference type="PANTHER" id="PTHR42944:SF1">
    <property type="entry name" value="ADENINE DNA GLYCOSYLASE"/>
    <property type="match status" value="1"/>
</dbReference>
<dbReference type="FunFam" id="1.10.340.30:FF:000003">
    <property type="entry name" value="A/G-specific adenine glycosylase"/>
    <property type="match status" value="1"/>
</dbReference>
<dbReference type="InterPro" id="IPR011257">
    <property type="entry name" value="DNA_glycosylase"/>
</dbReference>
<dbReference type="AlphaFoldDB" id="A0A7I9WYB8"/>
<dbReference type="InterPro" id="IPR023170">
    <property type="entry name" value="HhH_base_excis_C"/>
</dbReference>
<evidence type="ECO:0000256" key="8">
    <source>
        <dbReference type="ARBA" id="ARBA00022763"/>
    </source>
</evidence>
<comment type="catalytic activity">
    <reaction evidence="1">
        <text>Hydrolyzes free adenine bases from 7,8-dihydro-8-oxoguanine:adenine mismatched double-stranded DNA, leaving an apurinic site.</text>
        <dbReference type="EC" id="3.2.2.31"/>
    </reaction>
</comment>
<keyword evidence="10" id="KW-0408">Iron</keyword>
<dbReference type="PANTHER" id="PTHR42944">
    <property type="entry name" value="ADENINE DNA GLYCOSYLASE"/>
    <property type="match status" value="1"/>
</dbReference>
<evidence type="ECO:0000256" key="5">
    <source>
        <dbReference type="ARBA" id="ARBA00022023"/>
    </source>
</evidence>